<protein>
    <submittedName>
        <fullName evidence="2">Uncharacterized protein</fullName>
    </submittedName>
</protein>
<organism evidence="2 3">
    <name type="scientific">Microdochium bolleyi</name>
    <dbReference type="NCBI Taxonomy" id="196109"/>
    <lineage>
        <taxon>Eukaryota</taxon>
        <taxon>Fungi</taxon>
        <taxon>Dikarya</taxon>
        <taxon>Ascomycota</taxon>
        <taxon>Pezizomycotina</taxon>
        <taxon>Sordariomycetes</taxon>
        <taxon>Xylariomycetidae</taxon>
        <taxon>Xylariales</taxon>
        <taxon>Microdochiaceae</taxon>
        <taxon>Microdochium</taxon>
    </lineage>
</organism>
<keyword evidence="3" id="KW-1185">Reference proteome</keyword>
<evidence type="ECO:0000256" key="1">
    <source>
        <dbReference type="SAM" id="SignalP"/>
    </source>
</evidence>
<gene>
    <name evidence="2" type="ORF">Micbo1qcDRAFT_206336</name>
</gene>
<reference evidence="3" key="1">
    <citation type="submission" date="2016-02" db="EMBL/GenBank/DDBJ databases">
        <title>Draft genome sequence of Microdochium bolleyi, a fungal endophyte of beachgrass.</title>
        <authorList>
            <consortium name="DOE Joint Genome Institute"/>
            <person name="David A.S."/>
            <person name="May G."/>
            <person name="Haridas S."/>
            <person name="Lim J."/>
            <person name="Wang M."/>
            <person name="Labutti K."/>
            <person name="Lipzen A."/>
            <person name="Barry K."/>
            <person name="Grigoriev I.V."/>
        </authorList>
    </citation>
    <scope>NUCLEOTIDE SEQUENCE [LARGE SCALE GENOMIC DNA]</scope>
    <source>
        <strain evidence="3">J235TASD1</strain>
    </source>
</reference>
<feature type="signal peptide" evidence="1">
    <location>
        <begin position="1"/>
        <end position="15"/>
    </location>
</feature>
<dbReference type="OrthoDB" id="4986740at2759"/>
<evidence type="ECO:0000313" key="3">
    <source>
        <dbReference type="Proteomes" id="UP000070501"/>
    </source>
</evidence>
<sequence length="110" mass="11439">MKSAIIALLATVAMAAPSANIEARQGKNVQACACINAAGQSTVGACLNGNGGTVNLDGQSYCYPYRANLEARVVEIFSPSACANGYPLFPQSSCKTIRVCPTFFDQQGPC</sequence>
<dbReference type="Proteomes" id="UP000070501">
    <property type="component" value="Unassembled WGS sequence"/>
</dbReference>
<dbReference type="InParanoid" id="A0A136IWJ9"/>
<accession>A0A136IWJ9</accession>
<dbReference type="EMBL" id="KQ964255">
    <property type="protein sequence ID" value="KXJ89390.1"/>
    <property type="molecule type" value="Genomic_DNA"/>
</dbReference>
<dbReference type="AlphaFoldDB" id="A0A136IWJ9"/>
<keyword evidence="1" id="KW-0732">Signal</keyword>
<proteinExistence type="predicted"/>
<evidence type="ECO:0000313" key="2">
    <source>
        <dbReference type="EMBL" id="KXJ89390.1"/>
    </source>
</evidence>
<feature type="chain" id="PRO_5012972333" evidence="1">
    <location>
        <begin position="16"/>
        <end position="110"/>
    </location>
</feature>
<name>A0A136IWJ9_9PEZI</name>